<reference evidence="1 2" key="1">
    <citation type="submission" date="2009-12" db="EMBL/GenBank/DDBJ databases">
        <title>Genome Sequence of Prevotella buccalis ATCC 35310.</title>
        <authorList>
            <person name="Durkin A.S."/>
            <person name="Madupu R."/>
            <person name="Torralba M."/>
            <person name="Methe B."/>
            <person name="Sutton G."/>
            <person name="Strausberg R.L."/>
            <person name="Nelson K.E."/>
        </authorList>
    </citation>
    <scope>NUCLEOTIDE SEQUENCE [LARGE SCALE GENOMIC DNA]</scope>
    <source>
        <strain evidence="1 2">ATCC 35310</strain>
    </source>
</reference>
<gene>
    <name evidence="1" type="ORF">HMPREF0650_1038</name>
</gene>
<dbReference type="Proteomes" id="UP000005283">
    <property type="component" value="Unassembled WGS sequence"/>
</dbReference>
<sequence>MDEDKYVVDFDLERFFDMVSHSKLIKILSRGVKYGKV</sequence>
<comment type="caution">
    <text evidence="1">The sequence shown here is derived from an EMBL/GenBank/DDBJ whole genome shotgun (WGS) entry which is preliminary data.</text>
</comment>
<keyword evidence="2" id="KW-1185">Reference proteome</keyword>
<dbReference type="AlphaFoldDB" id="D1W347"/>
<dbReference type="EMBL" id="ADEG01000016">
    <property type="protein sequence ID" value="EFA93004.1"/>
    <property type="molecule type" value="Genomic_DNA"/>
</dbReference>
<evidence type="ECO:0000313" key="2">
    <source>
        <dbReference type="Proteomes" id="UP000005283"/>
    </source>
</evidence>
<proteinExistence type="predicted"/>
<protein>
    <submittedName>
        <fullName evidence="1">Uncharacterized protein</fullName>
    </submittedName>
</protein>
<accession>D1W347</accession>
<evidence type="ECO:0000313" key="1">
    <source>
        <dbReference type="EMBL" id="EFA93004.1"/>
    </source>
</evidence>
<organism evidence="1 2">
    <name type="scientific">Hoylesella buccalis ATCC 35310</name>
    <dbReference type="NCBI Taxonomy" id="679190"/>
    <lineage>
        <taxon>Bacteria</taxon>
        <taxon>Pseudomonadati</taxon>
        <taxon>Bacteroidota</taxon>
        <taxon>Bacteroidia</taxon>
        <taxon>Bacteroidales</taxon>
        <taxon>Prevotellaceae</taxon>
        <taxon>Hoylesella</taxon>
    </lineage>
</organism>
<name>D1W347_9BACT</name>